<evidence type="ECO:0000256" key="1">
    <source>
        <dbReference type="ARBA" id="ARBA00007657"/>
    </source>
</evidence>
<evidence type="ECO:0000256" key="7">
    <source>
        <dbReference type="SAM" id="Phobius"/>
    </source>
</evidence>
<feature type="compositionally biased region" description="Acidic residues" evidence="6">
    <location>
        <begin position="1170"/>
        <end position="1195"/>
    </location>
</feature>
<gene>
    <name evidence="9" type="ORF">IEQ34_000631</name>
</gene>
<dbReference type="EMBL" id="JAGFBR010000001">
    <property type="protein sequence ID" value="KAH0470908.1"/>
    <property type="molecule type" value="Genomic_DNA"/>
</dbReference>
<dbReference type="InterPro" id="IPR000477">
    <property type="entry name" value="RT_dom"/>
</dbReference>
<dbReference type="GO" id="GO:0010265">
    <property type="term" value="P:SCF complex assembly"/>
    <property type="evidence" value="ECO:0007669"/>
    <property type="project" value="InterPro"/>
</dbReference>
<name>A0AAV7HSQ7_DENCH</name>
<dbReference type="InterPro" id="IPR016024">
    <property type="entry name" value="ARM-type_fold"/>
</dbReference>
<feature type="transmembrane region" description="Helical" evidence="7">
    <location>
        <begin position="1401"/>
        <end position="1425"/>
    </location>
</feature>
<evidence type="ECO:0000256" key="6">
    <source>
        <dbReference type="SAM" id="MobiDB-lite"/>
    </source>
</evidence>
<keyword evidence="7" id="KW-0472">Membrane</keyword>
<comment type="caution">
    <text evidence="9">The sequence shown here is derived from an EMBL/GenBank/DDBJ whole genome shotgun (WGS) entry which is preliminary data.</text>
</comment>
<dbReference type="Pfam" id="PF08623">
    <property type="entry name" value="TIP120"/>
    <property type="match status" value="1"/>
</dbReference>
<evidence type="ECO:0000313" key="9">
    <source>
        <dbReference type="EMBL" id="KAH0470908.1"/>
    </source>
</evidence>
<evidence type="ECO:0000259" key="8">
    <source>
        <dbReference type="PROSITE" id="PS50878"/>
    </source>
</evidence>
<dbReference type="InterPro" id="IPR005135">
    <property type="entry name" value="Endo/exonuclease/phosphatase"/>
</dbReference>
<dbReference type="InterPro" id="IPR043128">
    <property type="entry name" value="Rev_trsase/Diguanyl_cyclase"/>
</dbReference>
<dbReference type="Pfam" id="PF25782">
    <property type="entry name" value="TPR_CAND1"/>
    <property type="match status" value="2"/>
</dbReference>
<dbReference type="CDD" id="cd01650">
    <property type="entry name" value="RT_nLTR_like"/>
    <property type="match status" value="1"/>
</dbReference>
<dbReference type="PANTHER" id="PTHR12696">
    <property type="entry name" value="TIP120"/>
    <property type="match status" value="1"/>
</dbReference>
<dbReference type="Pfam" id="PF00078">
    <property type="entry name" value="RVT_1"/>
    <property type="match status" value="1"/>
</dbReference>
<keyword evidence="7" id="KW-1133">Transmembrane helix</keyword>
<organism evidence="9 10">
    <name type="scientific">Dendrobium chrysotoxum</name>
    <name type="common">Orchid</name>
    <dbReference type="NCBI Taxonomy" id="161865"/>
    <lineage>
        <taxon>Eukaryota</taxon>
        <taxon>Viridiplantae</taxon>
        <taxon>Streptophyta</taxon>
        <taxon>Embryophyta</taxon>
        <taxon>Tracheophyta</taxon>
        <taxon>Spermatophyta</taxon>
        <taxon>Magnoliopsida</taxon>
        <taxon>Liliopsida</taxon>
        <taxon>Asparagales</taxon>
        <taxon>Orchidaceae</taxon>
        <taxon>Epidendroideae</taxon>
        <taxon>Malaxideae</taxon>
        <taxon>Dendrobiinae</taxon>
        <taxon>Dendrobium</taxon>
    </lineage>
</organism>
<dbReference type="FunFam" id="1.25.10.10:FF:000242">
    <property type="entry name" value="Cullin-associated NEDD8-dissociated protein 1"/>
    <property type="match status" value="1"/>
</dbReference>
<dbReference type="Gene3D" id="3.30.70.270">
    <property type="match status" value="1"/>
</dbReference>
<protein>
    <recommendedName>
        <fullName evidence="4">Cullin-associated NEDD8-dissociated protein 1</fullName>
    </recommendedName>
    <alternativeName>
        <fullName evidence="5">Cullin-associated and neddylation-dissociated protein 1</fullName>
    </alternativeName>
</protein>
<evidence type="ECO:0000256" key="3">
    <source>
        <dbReference type="ARBA" id="ARBA00022786"/>
    </source>
</evidence>
<dbReference type="Gene3D" id="3.60.10.10">
    <property type="entry name" value="Endonuclease/exonuclease/phosphatase"/>
    <property type="match status" value="1"/>
</dbReference>
<comment type="similarity">
    <text evidence="1">Belongs to the CAND family.</text>
</comment>
<dbReference type="SUPFAM" id="SSF56219">
    <property type="entry name" value="DNase I-like"/>
    <property type="match status" value="1"/>
</dbReference>
<dbReference type="PROSITE" id="PS50878">
    <property type="entry name" value="RT_POL"/>
    <property type="match status" value="1"/>
</dbReference>
<dbReference type="InterPro" id="IPR013932">
    <property type="entry name" value="TATA-bd_TIP120"/>
</dbReference>
<feature type="domain" description="Reverse transcriptase" evidence="8">
    <location>
        <begin position="517"/>
        <end position="779"/>
    </location>
</feature>
<dbReference type="Proteomes" id="UP000775213">
    <property type="component" value="Unassembled WGS sequence"/>
</dbReference>
<dbReference type="Pfam" id="PF03372">
    <property type="entry name" value="Exo_endo_phos"/>
    <property type="match status" value="1"/>
</dbReference>
<evidence type="ECO:0000256" key="4">
    <source>
        <dbReference type="ARBA" id="ARBA00040131"/>
    </source>
</evidence>
<dbReference type="InterPro" id="IPR043502">
    <property type="entry name" value="DNA/RNA_pol_sf"/>
</dbReference>
<feature type="region of interest" description="Disordered" evidence="6">
    <location>
        <begin position="1167"/>
        <end position="1195"/>
    </location>
</feature>
<evidence type="ECO:0000256" key="5">
    <source>
        <dbReference type="ARBA" id="ARBA00042178"/>
    </source>
</evidence>
<keyword evidence="2" id="KW-0677">Repeat</keyword>
<keyword evidence="3" id="KW-0833">Ubl conjugation pathway</keyword>
<accession>A0AAV7HSQ7</accession>
<dbReference type="InterPro" id="IPR039852">
    <property type="entry name" value="CAND1/CAND2"/>
</dbReference>
<keyword evidence="10" id="KW-1185">Reference proteome</keyword>
<dbReference type="SUPFAM" id="SSF56672">
    <property type="entry name" value="DNA/RNA polymerases"/>
    <property type="match status" value="1"/>
</dbReference>
<feature type="transmembrane region" description="Helical" evidence="7">
    <location>
        <begin position="1365"/>
        <end position="1389"/>
    </location>
</feature>
<sequence>MWAKKLVHDTNIRIGTWNIGSLTGRLMELIDIMIHRKINILCIQETKWVGEKAKEIDSLGFKVWYSGKSRTRNGVGVIIDKSLKDSVININRIEDRIMALKIVVDAKIINIISAYAPQVGLDMCSKLKFWEDLEELIQKIPLEEKIFIGGDLNGHVDREVNDFKSIHGGYGFGMTNEGGKTILDFSLAYDFLIANTLFKKRDEHLITYKNGYSKTQIDYFLIRKVDRLDCKDCKVIPSESLCTQHRLLVLDFKMKGQKIKNKVKRFSRIRWGHLKNSNKNIFESQILDSKILFVHEDANVMWEKVARDIKNIAKDVFGVSKGKAPNSKNSWWWNPIVQEKIKNKKICYKNWFRCKNSDNWERYKEACKDSKKAICDAKIIAFNDLYNRLDTKEGERYMYKLAKQRDRSSKDLIQVKCIKDEDQKVLFLEDDIQQRWMRYFDKLFNEDCRNTIDFSDLSILNENKDFCFYRRISKTEVREALKKMKCGKAVGPDDIPIEMWKCLGDEGISWLTKLFNNILKTKKMPDGWRMSVLIPIYKNKGDAQDCANYRGIKLMCHTLKLWERVMERRLRRDTNVSQNQFGFMPGRSTMEAIHLLRGLMEKYRENKEDLHMIFIDLEKAYDKVPREVLWRVLEKKGVNNAYIQIIKDMYEGATTCVQTQGGLTKYFPISVGLHQGSALSPYLFALVMDVLTRHLQEDVPWCMLFADDILLVDKTKEGVEGKLEVWRSTLESKGFRLSRSKTEYMECNFSSNRPSEGIVTLGDQVINKSTRFRYLGSIVQSDGEIDGDVISRIQVGWLKWRNASGLLCDRKVPLKLKGKFYKMVVRPAMLYGAECWPLKEKHNTKLCVAEMRMLRWMSGFTLRDRIRNEHIREKVGVAPVEDKIRESRLRWFGHIKRRPSDDPVRKVEVLDLTYVKKGRGRPKKTCLVPLVKKIGEDRVLEMTNRLCDKLLNGKDQHRDIASIALKTIISEVSSQALAQRILVSVTPQLIKGVTGPGKSTEIKCESLDILCDVLHRFGNLMTKDHKELLSALLSQLNVNQASVRKKSVSCIASLASSLSDDILAKATAEVVQLLKNKNTKSEITRTNIQMVGAFSRSVGYRFGPHLGETVPLLISYCTSASEADEELREYSLQALESFLLRCPRDISSYCHDILNLTLEYLSYDPNFTDSMDEDTDDESNVEEEEDESANEYTDDEDVSWKVRRAAAKCLSAIIVSRPEMLSKMYLEACPKLIERFREREENVKMDVFNTFIELLRQTGNVTKGQADFDESRFWASERGGRRVRLGKGGGWEEAGSGAGGRRLEGVGVVAWCGKSGGLGLERRKEGGGGGMEVAGGLKAQLINVEFWLFPFPLLPPRFLLTPLRFWWVFAVSHVFCWASCACCLGCWFAPSVPSRLGWFRGFLAGFLCLFLRILGLLFGTFELLFGELEVAMCPRFLLRQEVTKIVRSINKQLREKSIKTKVGAFSVLKELVVVLPDCLANHVGSLVAGIEKALSDKSSTSNLKIEALIFTRLVLASHLPSVFHAHIKDFLLPSLLLPLCRILLSTNHCAASNNSEFCGFFYSPGGEALCRIDQQWILRICYSPAACSLPNPLQALSSPILSAVGERYYKVSAEALRVCGELVHVLRPTFENCAFDFKPYVNMIYKAILSRLANQDQDQEVKECAISCMSLVISTFGDNLQRELPACLPILVDRMGNEITRLTAVKAFAVIAKSPLRVDLSCVSEQVVSELTAFLRKANRALRQATLGTLNSLLIAYGDRISSPAYEVIVVELSTLISDNDLHMTALALELCCTLMADRKSRESVGLTVRQKVLPQALILIRSSLLQGQALQALQRFFASLVRSANTSFDVLLDSLLSSAKPSPQSGGLSKQAIYSIAQCVAVLCLAAGDQKCASTVEMLKGILKDDGNTNSAKKHLALLCLGEIGRRKDLSVHALIETIIIESFQSPFEEIKSAASYALGNIAVGNLSKYLPFILDQIDNQQKKQYLLLHSLKEVIARQSSDKAGQNELQDSYIEKILALLFNHCESEEEGVRNVVAECLGKIALIEPRNLIPALKVRTNSPAAFTRATVVIAVKYSIVERPEKIDEILYPEISTFLMLIKDNDRLVRRAAVLALSTAAHNKPNLIKGLLPEMLPLLYDQTVIKQELIRTVDLGPFKYIVDDGIEIRKAAFECVDTLLDSCLDQVNPSSFIVPYLISGLSDHYDVKMPCHLILSKLADKCPAAVLAVLDSLVEPLERTIKHKPKLDAVKQEVDRNEDMIRSALRAIASLNRISGGDCSLKFKMLINNITNSPTFAEKYNSVRSE</sequence>
<dbReference type="SUPFAM" id="SSF48371">
    <property type="entry name" value="ARM repeat"/>
    <property type="match status" value="1"/>
</dbReference>
<evidence type="ECO:0000256" key="2">
    <source>
        <dbReference type="ARBA" id="ARBA00022737"/>
    </source>
</evidence>
<dbReference type="InterPro" id="IPR011989">
    <property type="entry name" value="ARM-like"/>
</dbReference>
<dbReference type="CDD" id="cd09076">
    <property type="entry name" value="L1-EN"/>
    <property type="match status" value="1"/>
</dbReference>
<evidence type="ECO:0000313" key="10">
    <source>
        <dbReference type="Proteomes" id="UP000775213"/>
    </source>
</evidence>
<keyword evidence="7" id="KW-0812">Transmembrane</keyword>
<reference evidence="9 10" key="1">
    <citation type="journal article" date="2021" name="Hortic Res">
        <title>Chromosome-scale assembly of the Dendrobium chrysotoxum genome enhances the understanding of orchid evolution.</title>
        <authorList>
            <person name="Zhang Y."/>
            <person name="Zhang G.Q."/>
            <person name="Zhang D."/>
            <person name="Liu X.D."/>
            <person name="Xu X.Y."/>
            <person name="Sun W.H."/>
            <person name="Yu X."/>
            <person name="Zhu X."/>
            <person name="Wang Z.W."/>
            <person name="Zhao X."/>
            <person name="Zhong W.Y."/>
            <person name="Chen H."/>
            <person name="Yin W.L."/>
            <person name="Huang T."/>
            <person name="Niu S.C."/>
            <person name="Liu Z.J."/>
        </authorList>
    </citation>
    <scope>NUCLEOTIDE SEQUENCE [LARGE SCALE GENOMIC DNA]</scope>
    <source>
        <strain evidence="9">Lindl</strain>
    </source>
</reference>
<dbReference type="GO" id="GO:0003824">
    <property type="term" value="F:catalytic activity"/>
    <property type="evidence" value="ECO:0007669"/>
    <property type="project" value="InterPro"/>
</dbReference>
<dbReference type="Gene3D" id="1.25.10.10">
    <property type="entry name" value="Leucine-rich Repeat Variant"/>
    <property type="match status" value="2"/>
</dbReference>
<dbReference type="InterPro" id="IPR036691">
    <property type="entry name" value="Endo/exonu/phosph_ase_sf"/>
</dbReference>
<proteinExistence type="inferred from homology"/>